<dbReference type="EMBL" id="JAIWYP010000002">
    <property type="protein sequence ID" value="KAH3872964.1"/>
    <property type="molecule type" value="Genomic_DNA"/>
</dbReference>
<name>A0A9D4MC37_DREPO</name>
<dbReference type="Proteomes" id="UP000828390">
    <property type="component" value="Unassembled WGS sequence"/>
</dbReference>
<reference evidence="2" key="1">
    <citation type="journal article" date="2019" name="bioRxiv">
        <title>The Genome of the Zebra Mussel, Dreissena polymorpha: A Resource for Invasive Species Research.</title>
        <authorList>
            <person name="McCartney M.A."/>
            <person name="Auch B."/>
            <person name="Kono T."/>
            <person name="Mallez S."/>
            <person name="Zhang Y."/>
            <person name="Obille A."/>
            <person name="Becker A."/>
            <person name="Abrahante J.E."/>
            <person name="Garbe J."/>
            <person name="Badalamenti J.P."/>
            <person name="Herman A."/>
            <person name="Mangelson H."/>
            <person name="Liachko I."/>
            <person name="Sullivan S."/>
            <person name="Sone E.D."/>
            <person name="Koren S."/>
            <person name="Silverstein K.A.T."/>
            <person name="Beckman K.B."/>
            <person name="Gohl D.M."/>
        </authorList>
    </citation>
    <scope>NUCLEOTIDE SEQUENCE</scope>
    <source>
        <strain evidence="2">Duluth1</strain>
        <tissue evidence="2">Whole animal</tissue>
    </source>
</reference>
<organism evidence="2 3">
    <name type="scientific">Dreissena polymorpha</name>
    <name type="common">Zebra mussel</name>
    <name type="synonym">Mytilus polymorpha</name>
    <dbReference type="NCBI Taxonomy" id="45954"/>
    <lineage>
        <taxon>Eukaryota</taxon>
        <taxon>Metazoa</taxon>
        <taxon>Spiralia</taxon>
        <taxon>Lophotrochozoa</taxon>
        <taxon>Mollusca</taxon>
        <taxon>Bivalvia</taxon>
        <taxon>Autobranchia</taxon>
        <taxon>Heteroconchia</taxon>
        <taxon>Euheterodonta</taxon>
        <taxon>Imparidentia</taxon>
        <taxon>Neoheterodontei</taxon>
        <taxon>Myida</taxon>
        <taxon>Dreissenoidea</taxon>
        <taxon>Dreissenidae</taxon>
        <taxon>Dreissena</taxon>
    </lineage>
</organism>
<comment type="caution">
    <text evidence="2">The sequence shown here is derived from an EMBL/GenBank/DDBJ whole genome shotgun (WGS) entry which is preliminary data.</text>
</comment>
<evidence type="ECO:0000313" key="3">
    <source>
        <dbReference type="Proteomes" id="UP000828390"/>
    </source>
</evidence>
<evidence type="ECO:0000256" key="1">
    <source>
        <dbReference type="SAM" id="MobiDB-lite"/>
    </source>
</evidence>
<feature type="region of interest" description="Disordered" evidence="1">
    <location>
        <begin position="1"/>
        <end position="31"/>
    </location>
</feature>
<proteinExistence type="predicted"/>
<reference evidence="2" key="2">
    <citation type="submission" date="2020-11" db="EMBL/GenBank/DDBJ databases">
        <authorList>
            <person name="McCartney M.A."/>
            <person name="Auch B."/>
            <person name="Kono T."/>
            <person name="Mallez S."/>
            <person name="Becker A."/>
            <person name="Gohl D.M."/>
            <person name="Silverstein K.A.T."/>
            <person name="Koren S."/>
            <person name="Bechman K.B."/>
            <person name="Herman A."/>
            <person name="Abrahante J.E."/>
            <person name="Garbe J."/>
        </authorList>
    </citation>
    <scope>NUCLEOTIDE SEQUENCE</scope>
    <source>
        <strain evidence="2">Duluth1</strain>
        <tissue evidence="2">Whole animal</tissue>
    </source>
</reference>
<dbReference type="AlphaFoldDB" id="A0A9D4MC37"/>
<accession>A0A9D4MC37</accession>
<keyword evidence="3" id="KW-1185">Reference proteome</keyword>
<protein>
    <submittedName>
        <fullName evidence="2">Uncharacterized protein</fullName>
    </submittedName>
</protein>
<evidence type="ECO:0000313" key="2">
    <source>
        <dbReference type="EMBL" id="KAH3872964.1"/>
    </source>
</evidence>
<gene>
    <name evidence="2" type="ORF">DPMN_036188</name>
</gene>
<sequence>MSNCRGRTGASKRTSRDSWTRNRTNSPHTKTAKTWIEKNFFDSSPNLKRNCSELKRRLRLDL</sequence>